<keyword evidence="3" id="KW-1185">Reference proteome</keyword>
<accession>A0A2A9NCB4</accession>
<evidence type="ECO:0000313" key="2">
    <source>
        <dbReference type="EMBL" id="PFH48259.1"/>
    </source>
</evidence>
<evidence type="ECO:0000259" key="1">
    <source>
        <dbReference type="Pfam" id="PF12706"/>
    </source>
</evidence>
<dbReference type="OrthoDB" id="332863at2759"/>
<proteinExistence type="predicted"/>
<dbReference type="GO" id="GO:0070292">
    <property type="term" value="P:N-acylphosphatidylethanolamine metabolic process"/>
    <property type="evidence" value="ECO:0007669"/>
    <property type="project" value="TreeGrafter"/>
</dbReference>
<dbReference type="InterPro" id="IPR036866">
    <property type="entry name" value="RibonucZ/Hydroxyglut_hydro"/>
</dbReference>
<dbReference type="Pfam" id="PF12706">
    <property type="entry name" value="Lactamase_B_2"/>
    <property type="match status" value="2"/>
</dbReference>
<dbReference type="GO" id="GO:0070291">
    <property type="term" value="P:N-acylethanolamine metabolic process"/>
    <property type="evidence" value="ECO:0007669"/>
    <property type="project" value="TreeGrafter"/>
</dbReference>
<dbReference type="PANTHER" id="PTHR15032:SF4">
    <property type="entry name" value="N-ACYL-PHOSPHATIDYLETHANOLAMINE-HYDROLYZING PHOSPHOLIPASE D"/>
    <property type="match status" value="1"/>
</dbReference>
<dbReference type="STRING" id="703135.A0A2A9NCB4"/>
<feature type="domain" description="Metallo-beta-lactamase" evidence="1">
    <location>
        <begin position="143"/>
        <end position="292"/>
    </location>
</feature>
<dbReference type="EMBL" id="KZ302070">
    <property type="protein sequence ID" value="PFH48259.1"/>
    <property type="molecule type" value="Genomic_DNA"/>
</dbReference>
<dbReference type="GO" id="GO:0070290">
    <property type="term" value="F:N-acylphosphatidylethanolamine-specific phospholipase D activity"/>
    <property type="evidence" value="ECO:0007669"/>
    <property type="project" value="TreeGrafter"/>
</dbReference>
<dbReference type="AlphaFoldDB" id="A0A2A9NCB4"/>
<gene>
    <name evidence="2" type="ORF">AMATHDRAFT_65916</name>
</gene>
<dbReference type="PANTHER" id="PTHR15032">
    <property type="entry name" value="N-ACYL-PHOSPHATIDYLETHANOLAMINE-HYDROLYZING PHOSPHOLIPASE D"/>
    <property type="match status" value="1"/>
</dbReference>
<reference evidence="2 3" key="1">
    <citation type="submission" date="2014-02" db="EMBL/GenBank/DDBJ databases">
        <title>Transposable element dynamics among asymbiotic and ectomycorrhizal Amanita fungi.</title>
        <authorList>
            <consortium name="DOE Joint Genome Institute"/>
            <person name="Hess J."/>
            <person name="Skrede I."/>
            <person name="Wolfe B."/>
            <person name="LaButti K."/>
            <person name="Ohm R.A."/>
            <person name="Grigoriev I.V."/>
            <person name="Pringle A."/>
        </authorList>
    </citation>
    <scope>NUCLEOTIDE SEQUENCE [LARGE SCALE GENOMIC DNA]</scope>
    <source>
        <strain evidence="2 3">SKay4041</strain>
    </source>
</reference>
<sequence length="439" mass="49865">MTYHTSFVLCFISTTTPRTRSLISQPTVMSHTITTVRTIKPKKERGENKPAHWVDEKPSKFQNPWDSWHLYAPMERIWPYLVFNTFHPTYPNSEKVNLAMVKEPTWGFDKEGESQDKIKSTWLGHACFLIELPCNPGEPRGARVLFDPVFSKRCSANQVVGPKRYTPAPCKIEEIPDIDAIIISHDHYDHMDIATLLSLFQRNPKPHVFAPLGNGPFFEKQIKAPPGHVHILDWWESRRVEIPLSIDDPVAFQTRIRVLSFDVTCTPGQHFTGRTLTDGYQTLWSTWVLESPPNTAVNVNEETASNDTSCTKREGVKVFFGGDTGYRSVPDGKDEDQMPTCPVFREIGEIFGGFDFAMLPIGAYLPRKVMSPIHCGPQDSVRIFLDLRAKKALGMHWGTWILTTEDVDEPPRKLAEECKKIGIKNGDFGVCDIGETTFW</sequence>
<dbReference type="Proteomes" id="UP000242287">
    <property type="component" value="Unassembled WGS sequence"/>
</dbReference>
<name>A0A2A9NCB4_9AGAR</name>
<organism evidence="2 3">
    <name type="scientific">Amanita thiersii Skay4041</name>
    <dbReference type="NCBI Taxonomy" id="703135"/>
    <lineage>
        <taxon>Eukaryota</taxon>
        <taxon>Fungi</taxon>
        <taxon>Dikarya</taxon>
        <taxon>Basidiomycota</taxon>
        <taxon>Agaricomycotina</taxon>
        <taxon>Agaricomycetes</taxon>
        <taxon>Agaricomycetidae</taxon>
        <taxon>Agaricales</taxon>
        <taxon>Pluteineae</taxon>
        <taxon>Amanitaceae</taxon>
        <taxon>Amanita</taxon>
    </lineage>
</organism>
<dbReference type="SUPFAM" id="SSF56281">
    <property type="entry name" value="Metallo-hydrolase/oxidoreductase"/>
    <property type="match status" value="1"/>
</dbReference>
<dbReference type="InterPro" id="IPR001279">
    <property type="entry name" value="Metallo-B-lactamas"/>
</dbReference>
<dbReference type="GO" id="GO:0005737">
    <property type="term" value="C:cytoplasm"/>
    <property type="evidence" value="ECO:0007669"/>
    <property type="project" value="TreeGrafter"/>
</dbReference>
<protein>
    <recommendedName>
        <fullName evidence="1">Metallo-beta-lactamase domain-containing protein</fullName>
    </recommendedName>
</protein>
<dbReference type="Gene3D" id="3.60.15.10">
    <property type="entry name" value="Ribonuclease Z/Hydroxyacylglutathione hydrolase-like"/>
    <property type="match status" value="1"/>
</dbReference>
<feature type="domain" description="Metallo-beta-lactamase" evidence="1">
    <location>
        <begin position="314"/>
        <end position="397"/>
    </location>
</feature>
<evidence type="ECO:0000313" key="3">
    <source>
        <dbReference type="Proteomes" id="UP000242287"/>
    </source>
</evidence>